<name>A0AA35D9C3_9BURK</name>
<dbReference type="GO" id="GO:0000270">
    <property type="term" value="P:peptidoglycan metabolic process"/>
    <property type="evidence" value="ECO:0007669"/>
    <property type="project" value="InterPro"/>
</dbReference>
<evidence type="ECO:0000313" key="5">
    <source>
        <dbReference type="EMBL" id="CAB5703741.1"/>
    </source>
</evidence>
<feature type="region of interest" description="Disordered" evidence="2">
    <location>
        <begin position="277"/>
        <end position="296"/>
    </location>
</feature>
<reference evidence="5" key="1">
    <citation type="submission" date="2020-05" db="EMBL/GenBank/DDBJ databases">
        <authorList>
            <person name="Delgado-Blas J."/>
        </authorList>
    </citation>
    <scope>NUCLEOTIDE SEQUENCE</scope>
    <source>
        <strain evidence="5">BB1454</strain>
    </source>
</reference>
<evidence type="ECO:0000256" key="2">
    <source>
        <dbReference type="SAM" id="MobiDB-lite"/>
    </source>
</evidence>
<feature type="chain" id="PRO_5041435054" evidence="3">
    <location>
        <begin position="40"/>
        <end position="296"/>
    </location>
</feature>
<dbReference type="GO" id="GO:0008933">
    <property type="term" value="F:peptidoglycan lytic transglycosylase activity"/>
    <property type="evidence" value="ECO:0007669"/>
    <property type="project" value="InterPro"/>
</dbReference>
<dbReference type="Gene3D" id="1.10.530.10">
    <property type="match status" value="1"/>
</dbReference>
<sequence>MTNATPSITLCTNARLARARCALRQLALAGLGMAASVQAQTQPPAPSAGDTWFFVDLQGELHYATEQVDERYHRFSISPLPPGDGPLFVDVRAAASALAEATHTDPEAAARYFAESSGYQRHAGQLWAAADQHGVDEQLLKAIATAESGFNAQAVSPKGAIGLMQVIPDTALRFGVEGDKKRSLEQKLKDPAINVPLGARYLRHLQTLFPGRTDLVVAAYNAGEGAVQRYGNRIPPYQETQNYVKTVMTLYQSLQPRWGSDSVSTLCNMPAQQVCSADRSARLRASPPARRGHTAR</sequence>
<dbReference type="InterPro" id="IPR008258">
    <property type="entry name" value="Transglycosylase_SLT_dom_1"/>
</dbReference>
<evidence type="ECO:0000256" key="1">
    <source>
        <dbReference type="ARBA" id="ARBA00007734"/>
    </source>
</evidence>
<dbReference type="AlphaFoldDB" id="A0AA35D9C3"/>
<dbReference type="EMBL" id="CAHPSC010000052">
    <property type="protein sequence ID" value="CAB5703741.1"/>
    <property type="molecule type" value="Genomic_DNA"/>
</dbReference>
<evidence type="ECO:0000313" key="6">
    <source>
        <dbReference type="Proteomes" id="UP000834458"/>
    </source>
</evidence>
<dbReference type="Proteomes" id="UP000834458">
    <property type="component" value="Unassembled WGS sequence"/>
</dbReference>
<dbReference type="Pfam" id="PF01464">
    <property type="entry name" value="SLT"/>
    <property type="match status" value="1"/>
</dbReference>
<dbReference type="SUPFAM" id="SSF53955">
    <property type="entry name" value="Lysozyme-like"/>
    <property type="match status" value="1"/>
</dbReference>
<feature type="signal peptide" evidence="3">
    <location>
        <begin position="1"/>
        <end position="39"/>
    </location>
</feature>
<evidence type="ECO:0000259" key="4">
    <source>
        <dbReference type="Pfam" id="PF01464"/>
    </source>
</evidence>
<protein>
    <submittedName>
        <fullName evidence="5">Soluble lytic murein transglycosylase</fullName>
        <ecNumber evidence="5">4.2.2.-</ecNumber>
    </submittedName>
</protein>
<dbReference type="PROSITE" id="PS00922">
    <property type="entry name" value="TRANSGLYCOSYLASE"/>
    <property type="match status" value="1"/>
</dbReference>
<comment type="caution">
    <text evidence="5">The sequence shown here is derived from an EMBL/GenBank/DDBJ whole genome shotgun (WGS) entry which is preliminary data.</text>
</comment>
<dbReference type="PANTHER" id="PTHR37423:SF2">
    <property type="entry name" value="MEMBRANE-BOUND LYTIC MUREIN TRANSGLYCOSYLASE C"/>
    <property type="match status" value="1"/>
</dbReference>
<feature type="domain" description="Transglycosylase SLT" evidence="4">
    <location>
        <begin position="128"/>
        <end position="232"/>
    </location>
</feature>
<evidence type="ECO:0000256" key="3">
    <source>
        <dbReference type="SAM" id="SignalP"/>
    </source>
</evidence>
<comment type="similarity">
    <text evidence="1">Belongs to the transglycosylase Slt family.</text>
</comment>
<dbReference type="PANTHER" id="PTHR37423">
    <property type="entry name" value="SOLUBLE LYTIC MUREIN TRANSGLYCOSYLASE-RELATED"/>
    <property type="match status" value="1"/>
</dbReference>
<dbReference type="GO" id="GO:0016020">
    <property type="term" value="C:membrane"/>
    <property type="evidence" value="ECO:0007669"/>
    <property type="project" value="InterPro"/>
</dbReference>
<dbReference type="RefSeq" id="WP_234687886.1">
    <property type="nucleotide sequence ID" value="NZ_CAHPSC010000052.1"/>
</dbReference>
<dbReference type="InterPro" id="IPR000189">
    <property type="entry name" value="Transglyc_AS"/>
</dbReference>
<dbReference type="CDD" id="cd00254">
    <property type="entry name" value="LT-like"/>
    <property type="match status" value="1"/>
</dbReference>
<gene>
    <name evidence="5" type="primary">slt_2</name>
    <name evidence="5" type="ORF">GHA_02991</name>
</gene>
<dbReference type="InterPro" id="IPR023346">
    <property type="entry name" value="Lysozyme-like_dom_sf"/>
</dbReference>
<organism evidence="5 6">
    <name type="scientific">Comamonas aquatica</name>
    <dbReference type="NCBI Taxonomy" id="225991"/>
    <lineage>
        <taxon>Bacteria</taxon>
        <taxon>Pseudomonadati</taxon>
        <taxon>Pseudomonadota</taxon>
        <taxon>Betaproteobacteria</taxon>
        <taxon>Burkholderiales</taxon>
        <taxon>Comamonadaceae</taxon>
        <taxon>Comamonas</taxon>
    </lineage>
</organism>
<keyword evidence="3" id="KW-0732">Signal</keyword>
<keyword evidence="5" id="KW-0456">Lyase</keyword>
<proteinExistence type="inferred from homology"/>
<accession>A0AA35D9C3</accession>
<dbReference type="EC" id="4.2.2.-" evidence="5"/>